<dbReference type="Proteomes" id="UP000023152">
    <property type="component" value="Unassembled WGS sequence"/>
</dbReference>
<evidence type="ECO:0000256" key="1">
    <source>
        <dbReference type="SAM" id="Phobius"/>
    </source>
</evidence>
<organism evidence="2 3">
    <name type="scientific">Reticulomyxa filosa</name>
    <dbReference type="NCBI Taxonomy" id="46433"/>
    <lineage>
        <taxon>Eukaryota</taxon>
        <taxon>Sar</taxon>
        <taxon>Rhizaria</taxon>
        <taxon>Retaria</taxon>
        <taxon>Foraminifera</taxon>
        <taxon>Monothalamids</taxon>
        <taxon>Reticulomyxidae</taxon>
        <taxon>Reticulomyxa</taxon>
    </lineage>
</organism>
<feature type="non-terminal residue" evidence="2">
    <location>
        <position position="1"/>
    </location>
</feature>
<keyword evidence="1" id="KW-0812">Transmembrane</keyword>
<accession>X6LKH1</accession>
<sequence>WFDAIFDCLNCIAETMNTNSSEKLDLDAMFDFINAIFSEYSVRKTLTRELNFTLCLNRLDEHFMNNYGGLSLVKILLSQLKNTTKKKSHQLAKLIDNCLNLIQIVLLESSKRFQVAQHACMNSLIAWIGRCIPANDKHGPPFGIFQNIDALHVLLTNYLYVPASRMYSARFDAWFKCLIFVGQHKQHFLYYPSQKIFPFISVNDLIIQHKPNQFHFQEFQQYHHLWDFALHANDYNVIENAIKTIVQLHAGFGGTRDDAVSINTCIYVFTYVGIYVFTYVGIYIKPPSGIQILLDKCLARVSELNQPPQPEKTGTNPGQKITDQGNVERLRNALIIRKCLELPLGVINFGGISGNPKQKMKDASVSVSVSVTVWDESQSYYHTLLINNLSMKYDIHQLLRQCAESKRARKEVLRQALDEGRVQVFQMPTGIPKDIKSVMSPRHIVPRLMWSYVRIGDLMNVAKIWGDNDSLQLCCCNSLKTSTCVSLITPSACISIPIFTTEMEGISRGYLDLFFFFFKLFPFFFFIPIFFFFFSHTYTYKKKKKKRDH</sequence>
<name>X6LKH1_RETFI</name>
<proteinExistence type="predicted"/>
<reference evidence="2 3" key="1">
    <citation type="journal article" date="2013" name="Curr. Biol.">
        <title>The Genome of the Foraminiferan Reticulomyxa filosa.</title>
        <authorList>
            <person name="Glockner G."/>
            <person name="Hulsmann N."/>
            <person name="Schleicher M."/>
            <person name="Noegel A.A."/>
            <person name="Eichinger L."/>
            <person name="Gallinger C."/>
            <person name="Pawlowski J."/>
            <person name="Sierra R."/>
            <person name="Euteneuer U."/>
            <person name="Pillet L."/>
            <person name="Moustafa A."/>
            <person name="Platzer M."/>
            <person name="Groth M."/>
            <person name="Szafranski K."/>
            <person name="Schliwa M."/>
        </authorList>
    </citation>
    <scope>NUCLEOTIDE SEQUENCE [LARGE SCALE GENOMIC DNA]</scope>
</reference>
<comment type="caution">
    <text evidence="2">The sequence shown here is derived from an EMBL/GenBank/DDBJ whole genome shotgun (WGS) entry which is preliminary data.</text>
</comment>
<protein>
    <submittedName>
        <fullName evidence="2">Uncharacterized protein</fullName>
    </submittedName>
</protein>
<keyword evidence="1" id="KW-1133">Transmembrane helix</keyword>
<gene>
    <name evidence="2" type="ORF">RFI_35803</name>
</gene>
<dbReference type="EMBL" id="ASPP01037780">
    <property type="protein sequence ID" value="ETO01637.1"/>
    <property type="molecule type" value="Genomic_DNA"/>
</dbReference>
<feature type="transmembrane region" description="Helical" evidence="1">
    <location>
        <begin position="513"/>
        <end position="534"/>
    </location>
</feature>
<dbReference type="AlphaFoldDB" id="X6LKH1"/>
<evidence type="ECO:0000313" key="3">
    <source>
        <dbReference type="Proteomes" id="UP000023152"/>
    </source>
</evidence>
<evidence type="ECO:0000313" key="2">
    <source>
        <dbReference type="EMBL" id="ETO01637.1"/>
    </source>
</evidence>
<keyword evidence="1" id="KW-0472">Membrane</keyword>
<keyword evidence="3" id="KW-1185">Reference proteome</keyword>